<evidence type="ECO:0000313" key="2">
    <source>
        <dbReference type="Proteomes" id="UP000809273"/>
    </source>
</evidence>
<protein>
    <submittedName>
        <fullName evidence="1">Uncharacterized protein</fullName>
    </submittedName>
</protein>
<dbReference type="InterPro" id="IPR045780">
    <property type="entry name" value="DUF6206"/>
</dbReference>
<organism evidence="1 2">
    <name type="scientific">Candidatus Zymogenus saltonus</name>
    <dbReference type="NCBI Taxonomy" id="2844893"/>
    <lineage>
        <taxon>Bacteria</taxon>
        <taxon>Deltaproteobacteria</taxon>
        <taxon>Candidatus Zymogenia</taxon>
        <taxon>Candidatus Zymogeniales</taxon>
        <taxon>Candidatus Zymogenaceae</taxon>
        <taxon>Candidatus Zymogenus</taxon>
    </lineage>
</organism>
<reference evidence="1" key="1">
    <citation type="journal article" date="2021" name="Environ. Microbiol.">
        <title>Genomic characterization of three novel Desulfobacterota classes expand the metabolic and phylogenetic diversity of the phylum.</title>
        <authorList>
            <person name="Murphy C.L."/>
            <person name="Biggerstaff J."/>
            <person name="Eichhorn A."/>
            <person name="Ewing E."/>
            <person name="Shahan R."/>
            <person name="Soriano D."/>
            <person name="Stewart S."/>
            <person name="VanMol K."/>
            <person name="Walker R."/>
            <person name="Walters P."/>
            <person name="Elshahed M.S."/>
            <person name="Youssef N.H."/>
        </authorList>
    </citation>
    <scope>NUCLEOTIDE SEQUENCE</scope>
    <source>
        <strain evidence="1">Zod_Metabat.24</strain>
    </source>
</reference>
<gene>
    <name evidence="1" type="ORF">JW984_12710</name>
</gene>
<evidence type="ECO:0000313" key="1">
    <source>
        <dbReference type="EMBL" id="MBN1574049.1"/>
    </source>
</evidence>
<dbReference type="EMBL" id="JAFGIX010000064">
    <property type="protein sequence ID" value="MBN1574049.1"/>
    <property type="molecule type" value="Genomic_DNA"/>
</dbReference>
<reference evidence="1" key="2">
    <citation type="submission" date="2021-01" db="EMBL/GenBank/DDBJ databases">
        <authorList>
            <person name="Hahn C.R."/>
            <person name="Youssef N.H."/>
            <person name="Elshahed M."/>
        </authorList>
    </citation>
    <scope>NUCLEOTIDE SEQUENCE</scope>
    <source>
        <strain evidence="1">Zod_Metabat.24</strain>
    </source>
</reference>
<proteinExistence type="predicted"/>
<sequence>MTKLKIDRDLLMRFERGLDPRNPEDNEVPTKVLGYGEMSTVFTITGEGQGDLAYKRMPIFEDMEEAEKYRAVYNEYNDLLNKIGITVPPFDSVVIENDDGQIVMFGVQKILDPASIAHKIIHSITDDEIMLLVRLILREIKKTFDFNKKNKKLNIVLDAQISNWAVKGFDPKRPKITEKTEFFFIDTTTPLFRKDGVEQLDPELILRAAPSFLLWIVRLLFVEDVISRYYDFHLSTIDLVANFYKEQRSDLIPALIDLANDFFETEAKDLKIEPITMKKVNSYYREDVLIWRLWLFFRKVDRFIRTKITRKGYPFILPGKIKRY</sequence>
<dbReference type="Proteomes" id="UP000809273">
    <property type="component" value="Unassembled WGS sequence"/>
</dbReference>
<accession>A0A9D8KH43</accession>
<comment type="caution">
    <text evidence="1">The sequence shown here is derived from an EMBL/GenBank/DDBJ whole genome shotgun (WGS) entry which is preliminary data.</text>
</comment>
<dbReference type="AlphaFoldDB" id="A0A9D8KH43"/>
<name>A0A9D8KH43_9DELT</name>
<dbReference type="Pfam" id="PF19709">
    <property type="entry name" value="DUF6206"/>
    <property type="match status" value="1"/>
</dbReference>